<organism evidence="2 3">
    <name type="scientific">Colletotrichum higginsianum</name>
    <dbReference type="NCBI Taxonomy" id="80884"/>
    <lineage>
        <taxon>Eukaryota</taxon>
        <taxon>Fungi</taxon>
        <taxon>Dikarya</taxon>
        <taxon>Ascomycota</taxon>
        <taxon>Pezizomycotina</taxon>
        <taxon>Sordariomycetes</taxon>
        <taxon>Hypocreomycetidae</taxon>
        <taxon>Glomerellales</taxon>
        <taxon>Glomerellaceae</taxon>
        <taxon>Colletotrichum</taxon>
        <taxon>Colletotrichum destructivum species complex</taxon>
    </lineage>
</organism>
<protein>
    <recommendedName>
        <fullName evidence="4">Secreted protein</fullName>
    </recommendedName>
</protein>
<dbReference type="PANTHER" id="PTHR35605">
    <property type="entry name" value="ECP2 EFFECTOR PROTEIN DOMAIN-CONTAINING PROTEIN-RELATED"/>
    <property type="match status" value="1"/>
</dbReference>
<reference evidence="2 3" key="1">
    <citation type="journal article" date="2019" name="Genome Biol. Evol.">
        <title>Genomic Plasticity Mediated by Transposable Elements in the Plant Pathogenic Fungus Colletotrichum higginsianum.</title>
        <authorList>
            <person name="Tsushima A."/>
            <person name="Gan P."/>
            <person name="Kumakura N."/>
            <person name="Narusaka M."/>
            <person name="Takano Y."/>
            <person name="Narusaka Y."/>
            <person name="Shirasu K."/>
        </authorList>
    </citation>
    <scope>NUCLEOTIDE SEQUENCE [LARGE SCALE GENOMIC DNA]</scope>
    <source>
        <strain evidence="2 3">MAFF305635-RFP</strain>
    </source>
</reference>
<evidence type="ECO:0008006" key="4">
    <source>
        <dbReference type="Google" id="ProtNLM"/>
    </source>
</evidence>
<name>A0A4T0VYB3_9PEZI</name>
<evidence type="ECO:0000256" key="1">
    <source>
        <dbReference type="SAM" id="SignalP"/>
    </source>
</evidence>
<gene>
    <name evidence="2" type="ORF">CH35J_006600</name>
</gene>
<sequence>MLFASFLFPVAILAVKALALPSQSQTSAIELPKGYSIFVPEWEVQAKPGGDKMILKGTVEEVLDELHGINPNYEQDFGLDLSSPTYLSQPAPAVEKRDDFQDAHFQCNVTIMADARVIADGAKHLKGVKGQPRGDPGPNSCGRVSCSWKSAIWFCNDNTHSISAGSYQMLADGTYHIMKQCTAGEWVSGQTWHKDNWRVLVGRDKC</sequence>
<evidence type="ECO:0000313" key="3">
    <source>
        <dbReference type="Proteomes" id="UP000305883"/>
    </source>
</evidence>
<dbReference type="PANTHER" id="PTHR35605:SF1">
    <property type="entry name" value="ECP2 EFFECTOR PROTEIN DOMAIN-CONTAINING PROTEIN-RELATED"/>
    <property type="match status" value="1"/>
</dbReference>
<dbReference type="EMBL" id="MWPZ01000005">
    <property type="protein sequence ID" value="TIC97305.1"/>
    <property type="molecule type" value="Genomic_DNA"/>
</dbReference>
<feature type="chain" id="PRO_5020345327" description="Secreted protein" evidence="1">
    <location>
        <begin position="20"/>
        <end position="206"/>
    </location>
</feature>
<comment type="caution">
    <text evidence="2">The sequence shown here is derived from an EMBL/GenBank/DDBJ whole genome shotgun (WGS) entry which is preliminary data.</text>
</comment>
<dbReference type="Proteomes" id="UP000305883">
    <property type="component" value="Unassembled WGS sequence"/>
</dbReference>
<accession>A0A4T0VYB3</accession>
<keyword evidence="1" id="KW-0732">Signal</keyword>
<proteinExistence type="predicted"/>
<feature type="signal peptide" evidence="1">
    <location>
        <begin position="1"/>
        <end position="19"/>
    </location>
</feature>
<dbReference type="OrthoDB" id="3552888at2759"/>
<dbReference type="AlphaFoldDB" id="A0A4T0VYB3"/>
<evidence type="ECO:0000313" key="2">
    <source>
        <dbReference type="EMBL" id="TIC97305.1"/>
    </source>
</evidence>